<dbReference type="eggNOG" id="ENOG502ZSCK">
    <property type="taxonomic scope" value="Bacteria"/>
</dbReference>
<dbReference type="GeneID" id="60063107"/>
<gene>
    <name evidence="1" type="ORF">HMPREF1534_00850</name>
</gene>
<evidence type="ECO:0000313" key="1">
    <source>
        <dbReference type="EMBL" id="EOA57039.1"/>
    </source>
</evidence>
<protein>
    <submittedName>
        <fullName evidence="1">Uncharacterized protein</fullName>
    </submittedName>
</protein>
<keyword evidence="2" id="KW-1185">Reference proteome</keyword>
<evidence type="ECO:0000313" key="2">
    <source>
        <dbReference type="Proteomes" id="UP000017831"/>
    </source>
</evidence>
<dbReference type="RefSeq" id="WP_005937513.1">
    <property type="nucleotide sequence ID" value="NZ_KB890321.1"/>
</dbReference>
<dbReference type="AlphaFoldDB" id="U6RK91"/>
<sequence length="254" mass="30239">MNMIMKQLNFKIVLLFLTIYVCPHRTLAQKDTLLYRTLIQDSILIPQKSQATIEEEEGIFTEVPKHYRKYDKRVHRYRSAWEALIPTHTKIQYAGGMGLLSWGIGWDYGKRGQWETDLLLGFIPRYSSRHFKMTMTLKQNFIPWSVYLGKDFSLEPLTCGLYFNTVFSDDFWTEEPDRYPHGYYGFSNRIRTHIFLGQRIRFDVPEKYRKFSKSITAFYEISSCDFYLVSAFTNSYLTPLDYLRLSFGLKFQIF</sequence>
<proteinExistence type="predicted"/>
<dbReference type="PATRIC" id="fig|1121098.3.peg.866"/>
<dbReference type="Proteomes" id="UP000017831">
    <property type="component" value="Unassembled WGS sequence"/>
</dbReference>
<organism evidence="1 2">
    <name type="scientific">Phocaeicola massiliensis B84634 = Timone 84634 = DSM 17679 = JCM 13223</name>
    <dbReference type="NCBI Taxonomy" id="1121098"/>
    <lineage>
        <taxon>Bacteria</taxon>
        <taxon>Pseudomonadati</taxon>
        <taxon>Bacteroidota</taxon>
        <taxon>Bacteroidia</taxon>
        <taxon>Bacteroidales</taxon>
        <taxon>Bacteroidaceae</taxon>
        <taxon>Phocaeicola</taxon>
    </lineage>
</organism>
<dbReference type="STRING" id="1121098.HMPREF1534_00850"/>
<dbReference type="OrthoDB" id="5381546at2"/>
<name>U6RK91_9BACT</name>
<dbReference type="HOGENOM" id="CLU_093748_0_0_10"/>
<dbReference type="EMBL" id="AQHY01000009">
    <property type="protein sequence ID" value="EOA57039.1"/>
    <property type="molecule type" value="Genomic_DNA"/>
</dbReference>
<comment type="caution">
    <text evidence="1">The sequence shown here is derived from an EMBL/GenBank/DDBJ whole genome shotgun (WGS) entry which is preliminary data.</text>
</comment>
<accession>U6RK91</accession>
<reference evidence="1 2" key="1">
    <citation type="submission" date="2013-04" db="EMBL/GenBank/DDBJ databases">
        <title>The Genome Sequence of Bacteroides massiliensis DSM 17679.</title>
        <authorList>
            <consortium name="The Broad Institute Genomics Platform"/>
            <person name="Earl A."/>
            <person name="Ward D."/>
            <person name="Feldgarden M."/>
            <person name="Gevers D."/>
            <person name="Martens E."/>
            <person name="Fenner L."/>
            <person name="Roux V."/>
            <person name="Mallet M.N."/>
            <person name="Raoult D."/>
            <person name="Walker B."/>
            <person name="Young S."/>
            <person name="Zeng Q."/>
            <person name="Gargeya S."/>
            <person name="Fitzgerald M."/>
            <person name="Haas B."/>
            <person name="Abouelleil A."/>
            <person name="Allen A.W."/>
            <person name="Alvarado L."/>
            <person name="Arachchi H.M."/>
            <person name="Berlin A.M."/>
            <person name="Chapman S.B."/>
            <person name="Gainer-Dewar J."/>
            <person name="Goldberg J."/>
            <person name="Griggs A."/>
            <person name="Gujja S."/>
            <person name="Hansen M."/>
            <person name="Howarth C."/>
            <person name="Imamovic A."/>
            <person name="Ireland A."/>
            <person name="Larimer J."/>
            <person name="McCowan C."/>
            <person name="Murphy C."/>
            <person name="Pearson M."/>
            <person name="Poon T.W."/>
            <person name="Priest M."/>
            <person name="Roberts A."/>
            <person name="Saif S."/>
            <person name="Shea T."/>
            <person name="Sisk P."/>
            <person name="Sykes S."/>
            <person name="Wortman J."/>
            <person name="Nusbaum C."/>
            <person name="Birren B."/>
        </authorList>
    </citation>
    <scope>NUCLEOTIDE SEQUENCE [LARGE SCALE GENOMIC DNA]</scope>
    <source>
        <strain evidence="2">B84634 / Timone 84634 / DSM 17679 / JCM 13223</strain>
    </source>
</reference>